<comment type="subunit">
    <text evidence="9">Heterooctamer of four alpha and four beta subunits.</text>
</comment>
<comment type="catalytic activity">
    <reaction evidence="7 8">
        <text>(R)-pantoate + beta-alanine + ATP = (R)-pantothenate + AMP + diphosphate + H(+)</text>
        <dbReference type="Rhea" id="RHEA:10912"/>
        <dbReference type="ChEBI" id="CHEBI:15378"/>
        <dbReference type="ChEBI" id="CHEBI:15980"/>
        <dbReference type="ChEBI" id="CHEBI:29032"/>
        <dbReference type="ChEBI" id="CHEBI:30616"/>
        <dbReference type="ChEBI" id="CHEBI:33019"/>
        <dbReference type="ChEBI" id="CHEBI:57966"/>
        <dbReference type="ChEBI" id="CHEBI:456215"/>
        <dbReference type="EC" id="6.3.2.1"/>
    </reaction>
</comment>
<feature type="binding site" evidence="8">
    <location>
        <begin position="230"/>
        <end position="233"/>
    </location>
    <ligand>
        <name>ATP</name>
        <dbReference type="ChEBI" id="CHEBI:30616"/>
    </ligand>
</feature>
<comment type="similarity">
    <text evidence="9">Belongs to the PanD family.</text>
</comment>
<dbReference type="NCBIfam" id="TIGR00223">
    <property type="entry name" value="panD"/>
    <property type="match status" value="1"/>
</dbReference>
<reference evidence="11 12" key="1">
    <citation type="submission" date="2016-01" db="EMBL/GenBank/DDBJ databases">
        <title>Genome sequence of Oerskovia enterophila VJag, an agar and cellulose degrading bacterium.</title>
        <authorList>
            <person name="Poehlein A."/>
            <person name="Jag V."/>
            <person name="Bengelsdorf F."/>
            <person name="Duerre P."/>
            <person name="Daniel R."/>
        </authorList>
    </citation>
    <scope>NUCLEOTIDE SEQUENCE [LARGE SCALE GENOMIC DNA]</scope>
    <source>
        <strain evidence="11 12">VJag</strain>
    </source>
</reference>
<protein>
    <recommendedName>
        <fullName evidence="9">Aspartate 1-decarboxylase</fullName>
        <ecNumber evidence="9">4.1.1.11</ecNumber>
    </recommendedName>
    <alternativeName>
        <fullName evidence="9">Aspartate alpha-decarboxylase</fullName>
    </alternativeName>
    <component>
        <recommendedName>
            <fullName evidence="9">Aspartate 1-decarboxylase beta chain</fullName>
        </recommendedName>
    </component>
    <component>
        <recommendedName>
            <fullName evidence="9">Aspartate 1-decarboxylase alpha chain</fullName>
        </recommendedName>
    </component>
</protein>
<evidence type="ECO:0000256" key="1">
    <source>
        <dbReference type="ARBA" id="ARBA00004990"/>
    </source>
</evidence>
<evidence type="ECO:0000256" key="10">
    <source>
        <dbReference type="SAM" id="MobiDB-lite"/>
    </source>
</evidence>
<gene>
    <name evidence="8 11" type="primary">panC</name>
    <name evidence="9" type="synonym">panD</name>
    <name evidence="11" type="ORF">OJAG_21420</name>
</gene>
<dbReference type="GO" id="GO:0005829">
    <property type="term" value="C:cytosol"/>
    <property type="evidence" value="ECO:0007669"/>
    <property type="project" value="TreeGrafter"/>
</dbReference>
<feature type="compositionally biased region" description="Basic residues" evidence="10">
    <location>
        <begin position="331"/>
        <end position="341"/>
    </location>
</feature>
<dbReference type="GO" id="GO:0006523">
    <property type="term" value="P:alanine biosynthetic process"/>
    <property type="evidence" value="ECO:0007669"/>
    <property type="project" value="InterPro"/>
</dbReference>
<dbReference type="EMBL" id="LRIE01000073">
    <property type="protein sequence ID" value="KZM35174.1"/>
    <property type="molecule type" value="Genomic_DNA"/>
</dbReference>
<feature type="binding site" evidence="9">
    <location>
        <begin position="429"/>
        <end position="431"/>
    </location>
    <ligand>
        <name>substrate</name>
    </ligand>
</feature>
<dbReference type="PANTHER" id="PTHR21299:SF1">
    <property type="entry name" value="PANTOATE--BETA-ALANINE LIGASE"/>
    <property type="match status" value="1"/>
</dbReference>
<feature type="active site" description="Schiff-base intermediate with substrate; via pyruvic acid" evidence="9">
    <location>
        <position position="381"/>
    </location>
</feature>
<keyword evidence="8" id="KW-0963">Cytoplasm</keyword>
<dbReference type="InterPro" id="IPR042176">
    <property type="entry name" value="Pantoate_ligase_C"/>
</dbReference>
<feature type="active site" description="Proton donor" evidence="9">
    <location>
        <position position="414"/>
    </location>
</feature>
<dbReference type="EC" id="4.1.1.11" evidence="9"/>
<proteinExistence type="inferred from homology"/>
<evidence type="ECO:0000256" key="4">
    <source>
        <dbReference type="ARBA" id="ARBA00022655"/>
    </source>
</evidence>
<evidence type="ECO:0000256" key="7">
    <source>
        <dbReference type="ARBA" id="ARBA00048258"/>
    </source>
</evidence>
<feature type="binding site" evidence="8">
    <location>
        <position position="222"/>
    </location>
    <ligand>
        <name>ATP</name>
        <dbReference type="ChEBI" id="CHEBI:30616"/>
    </ligand>
</feature>
<feature type="binding site" evidence="8">
    <location>
        <begin position="64"/>
        <end position="71"/>
    </location>
    <ligand>
        <name>ATP</name>
        <dbReference type="ChEBI" id="CHEBI:30616"/>
    </ligand>
</feature>
<feature type="binding site" evidence="8">
    <location>
        <position position="199"/>
    </location>
    <ligand>
        <name>(R)-pantoate</name>
        <dbReference type="ChEBI" id="CHEBI:15980"/>
    </ligand>
</feature>
<evidence type="ECO:0000313" key="11">
    <source>
        <dbReference type="EMBL" id="KZM35174.1"/>
    </source>
</evidence>
<comment type="subunit">
    <text evidence="8">Homodimer.</text>
</comment>
<keyword evidence="6 8" id="KW-0067">ATP-binding</keyword>
<evidence type="ECO:0000256" key="8">
    <source>
        <dbReference type="HAMAP-Rule" id="MF_00158"/>
    </source>
</evidence>
<keyword evidence="4 8" id="KW-0566">Pantothenate biosynthesis</keyword>
<name>A0A163RG25_9CELL</name>
<dbReference type="Pfam" id="PF02261">
    <property type="entry name" value="Asp_decarbox"/>
    <property type="match status" value="1"/>
</dbReference>
<dbReference type="GO" id="GO:0004068">
    <property type="term" value="F:aspartate 1-decarboxylase activity"/>
    <property type="evidence" value="ECO:0007669"/>
    <property type="project" value="UniProtKB-UniRule"/>
</dbReference>
<comment type="cofactor">
    <cofactor evidence="9">
        <name>pyruvate</name>
        <dbReference type="ChEBI" id="CHEBI:15361"/>
    </cofactor>
    <text evidence="9">Binds 1 pyruvoyl group covalently per subunit.</text>
</comment>
<comment type="function">
    <text evidence="9">Catalyzes the pyruvoyl-dependent decarboxylation of aspartate to produce beta-alanine.</text>
</comment>
<dbReference type="CDD" id="cd06919">
    <property type="entry name" value="Asp_decarbox"/>
    <property type="match status" value="1"/>
</dbReference>
<sequence length="502" mass="52577">MSVPPPVTRVQPLVVRTRAALRTALEAPAGTAAGAPEGAAPSGTAGPRPDAPPRTAARAVVMTMGALHDGHLQLVRAARERVGPAGQVVVTVFVNPLQFGPDEDLDRYPRDLDADVALLAGLDEPAPGRPAVDLVFAPSIEEMYPGGDPIVRVTSGRIGTVLEGAFRPGHFDGVLTVVLKLLHLTRPDVAFYGEKDAQQLLAIRRMVADLNVDVEVVGVPIVRDDDGLALSSRNAYLSAQERADALTLSRALRAGAAAAAAGQGGAGAIEVASGMLNEHPGVVVDYLALVDPTTVDDLEPEYVGPALLLVAARVGSTRLIDNLAVDVAPPRHPHGPPRRHAVTQTGPQDGTRRPASLQRPMMIGKIHRATVTQADLHYVGSVTVDVDLLEAADIISGQQVDIVDVTNGSRLTTYAIPGERGSGKICINGAAAHLVHPGDTVILIAYGMIADHEARHFLPNVVFVDGDNRIVEVSDEPGLVPEGYDLEPSGLPIAPFQSASVE</sequence>
<accession>A0A163RG25</accession>
<dbReference type="HAMAP" id="MF_00446">
    <property type="entry name" value="PanD"/>
    <property type="match status" value="1"/>
</dbReference>
<comment type="pathway">
    <text evidence="1 8">Cofactor biosynthesis; (R)-pantothenate biosynthesis; (R)-pantothenate from (R)-pantoate and beta-alanine: step 1/1.</text>
</comment>
<dbReference type="GO" id="GO:0004592">
    <property type="term" value="F:pantoate-beta-alanine ligase activity"/>
    <property type="evidence" value="ECO:0007669"/>
    <property type="project" value="UniProtKB-UniRule"/>
</dbReference>
<dbReference type="NCBIfam" id="TIGR00018">
    <property type="entry name" value="panC"/>
    <property type="match status" value="1"/>
</dbReference>
<dbReference type="InterPro" id="IPR003721">
    <property type="entry name" value="Pantoate_ligase"/>
</dbReference>
<dbReference type="PATRIC" id="fig|43678.3.peg.2234"/>
<evidence type="ECO:0000256" key="2">
    <source>
        <dbReference type="ARBA" id="ARBA00009256"/>
    </source>
</evidence>
<comment type="subcellular location">
    <subcellularLocation>
        <location evidence="8">Cytoplasm</location>
    </subcellularLocation>
</comment>
<dbReference type="HAMAP" id="MF_00158">
    <property type="entry name" value="PanC"/>
    <property type="match status" value="1"/>
</dbReference>
<feature type="binding site" evidence="8">
    <location>
        <begin position="193"/>
        <end position="196"/>
    </location>
    <ligand>
        <name>ATP</name>
        <dbReference type="ChEBI" id="CHEBI:30616"/>
    </ligand>
</feature>
<keyword evidence="9" id="KW-0865">Zymogen</keyword>
<dbReference type="PANTHER" id="PTHR21299">
    <property type="entry name" value="CYTIDYLATE KINASE/PANTOATE-BETA-ALANINE LIGASE"/>
    <property type="match status" value="1"/>
</dbReference>
<dbReference type="Pfam" id="PF02569">
    <property type="entry name" value="Pantoate_ligase"/>
    <property type="match status" value="1"/>
</dbReference>
<feature type="region of interest" description="Disordered" evidence="10">
    <location>
        <begin position="328"/>
        <end position="355"/>
    </location>
</feature>
<evidence type="ECO:0000256" key="3">
    <source>
        <dbReference type="ARBA" id="ARBA00022598"/>
    </source>
</evidence>
<dbReference type="Gene3D" id="3.30.1300.10">
    <property type="entry name" value="Pantoate-beta-alanine ligase, C-terminal domain"/>
    <property type="match status" value="1"/>
</dbReference>
<keyword evidence="5 8" id="KW-0547">Nucleotide-binding</keyword>
<keyword evidence="9" id="KW-0704">Schiff base</keyword>
<dbReference type="InterPro" id="IPR009010">
    <property type="entry name" value="Asp_de-COase-like_dom_sf"/>
</dbReference>
<dbReference type="Proteomes" id="UP000076447">
    <property type="component" value="Unassembled WGS sequence"/>
</dbReference>
<comment type="catalytic activity">
    <reaction evidence="9">
        <text>L-aspartate + H(+) = beta-alanine + CO2</text>
        <dbReference type="Rhea" id="RHEA:19497"/>
        <dbReference type="ChEBI" id="CHEBI:15378"/>
        <dbReference type="ChEBI" id="CHEBI:16526"/>
        <dbReference type="ChEBI" id="CHEBI:29991"/>
        <dbReference type="ChEBI" id="CHEBI:57966"/>
        <dbReference type="EC" id="4.1.1.11"/>
    </reaction>
</comment>
<dbReference type="UniPathway" id="UPA00028">
    <property type="reaction ID" value="UER00002"/>
</dbReference>
<dbReference type="AlphaFoldDB" id="A0A163RG25"/>
<comment type="caution">
    <text evidence="11">The sequence shown here is derived from an EMBL/GenBank/DDBJ whole genome shotgun (WGS) entry which is preliminary data.</text>
</comment>
<dbReference type="Gene3D" id="3.40.50.620">
    <property type="entry name" value="HUPs"/>
    <property type="match status" value="1"/>
</dbReference>
<dbReference type="SUPFAM" id="SSF52374">
    <property type="entry name" value="Nucleotidylyl transferase"/>
    <property type="match status" value="1"/>
</dbReference>
<feature type="active site" description="Proton donor" evidence="8">
    <location>
        <position position="71"/>
    </location>
</feature>
<feature type="modified residue" description="Pyruvic acid (Ser)" evidence="9">
    <location>
        <position position="381"/>
    </location>
</feature>
<keyword evidence="3 8" id="KW-0436">Ligase</keyword>
<feature type="chain" id="PRO_5023464432" description="Aspartate 1-decarboxylase alpha chain" evidence="9">
    <location>
        <begin position="381"/>
        <end position="502"/>
    </location>
</feature>
<comment type="function">
    <text evidence="8">Catalyzes the condensation of pantoate with beta-alanine in an ATP-dependent reaction via a pantoyl-adenylate intermediate.</text>
</comment>
<evidence type="ECO:0000256" key="5">
    <source>
        <dbReference type="ARBA" id="ARBA00022741"/>
    </source>
</evidence>
<dbReference type="Gene3D" id="2.40.40.20">
    <property type="match status" value="1"/>
</dbReference>
<dbReference type="GO" id="GO:0015940">
    <property type="term" value="P:pantothenate biosynthetic process"/>
    <property type="evidence" value="ECO:0007669"/>
    <property type="project" value="UniProtKB-UniRule"/>
</dbReference>
<feature type="chain" id="PRO_5023464433" description="Aspartate 1-decarboxylase beta chain" evidence="9">
    <location>
        <begin position="1"/>
        <end position="380"/>
    </location>
</feature>
<evidence type="ECO:0000313" key="12">
    <source>
        <dbReference type="Proteomes" id="UP000076447"/>
    </source>
</evidence>
<feature type="binding site" evidence="8">
    <location>
        <position position="98"/>
    </location>
    <ligand>
        <name>(R)-pantoate</name>
        <dbReference type="ChEBI" id="CHEBI:15980"/>
    </ligand>
</feature>
<organism evidence="11 12">
    <name type="scientific">Oerskovia enterophila</name>
    <dbReference type="NCBI Taxonomy" id="43678"/>
    <lineage>
        <taxon>Bacteria</taxon>
        <taxon>Bacillati</taxon>
        <taxon>Actinomycetota</taxon>
        <taxon>Actinomycetes</taxon>
        <taxon>Micrococcales</taxon>
        <taxon>Cellulomonadaceae</taxon>
        <taxon>Oerskovia</taxon>
    </lineage>
</organism>
<keyword evidence="9" id="KW-0670">Pyruvate</keyword>
<evidence type="ECO:0000256" key="6">
    <source>
        <dbReference type="ARBA" id="ARBA00022840"/>
    </source>
</evidence>
<dbReference type="GO" id="GO:0005524">
    <property type="term" value="F:ATP binding"/>
    <property type="evidence" value="ECO:0007669"/>
    <property type="project" value="UniProtKB-KW"/>
</dbReference>
<evidence type="ECO:0000256" key="9">
    <source>
        <dbReference type="HAMAP-Rule" id="MF_00446"/>
    </source>
</evidence>
<keyword evidence="9" id="KW-0456">Lyase</keyword>
<keyword evidence="9" id="KW-0210">Decarboxylase</keyword>
<dbReference type="STRING" id="43678.OJAG_21420"/>
<dbReference type="InterPro" id="IPR014729">
    <property type="entry name" value="Rossmann-like_a/b/a_fold"/>
</dbReference>
<comment type="similarity">
    <text evidence="2 8">Belongs to the pantothenate synthetase family.</text>
</comment>
<comment type="pathway">
    <text evidence="9">Cofactor biosynthesis; (R)-pantothenate biosynthesis; beta-alanine from L-aspartate: step 1/1.</text>
</comment>
<dbReference type="InterPro" id="IPR003190">
    <property type="entry name" value="Asp_decarbox"/>
</dbReference>
<comment type="miscellaneous">
    <text evidence="8">The reaction proceeds by a bi uni uni bi ping pong mechanism.</text>
</comment>
<keyword evidence="9" id="KW-0068">Autocatalytic cleavage</keyword>
<dbReference type="CDD" id="cd00560">
    <property type="entry name" value="PanC"/>
    <property type="match status" value="1"/>
</dbReference>
<feature type="region of interest" description="Disordered" evidence="10">
    <location>
        <begin position="27"/>
        <end position="54"/>
    </location>
</feature>
<feature type="binding site" evidence="9">
    <location>
        <position position="413"/>
    </location>
    <ligand>
        <name>substrate</name>
    </ligand>
</feature>
<comment type="PTM">
    <text evidence="9">Is synthesized initially as an inactive proenzyme, which is activated by self-cleavage at a specific serine bond to produce a beta-subunit with a hydroxyl group at its C-terminus and an alpha-subunit with a pyruvoyl group at its N-terminus.</text>
</comment>
<dbReference type="SUPFAM" id="SSF50692">
    <property type="entry name" value="ADC-like"/>
    <property type="match status" value="1"/>
</dbReference>
<feature type="binding site" evidence="8">
    <location>
        <position position="98"/>
    </location>
    <ligand>
        <name>beta-alanine</name>
        <dbReference type="ChEBI" id="CHEBI:57966"/>
    </ligand>
</feature>